<evidence type="ECO:0008006" key="3">
    <source>
        <dbReference type="Google" id="ProtNLM"/>
    </source>
</evidence>
<name>E1QU49_VULDI</name>
<dbReference type="KEGG" id="vdi:Vdis_1665"/>
<dbReference type="AlphaFoldDB" id="E1QU49"/>
<organism evidence="1 2">
    <name type="scientific">Vulcanisaeta distributa (strain DSM 14429 / JCM 11212 / NBRC 100878 / IC-017)</name>
    <dbReference type="NCBI Taxonomy" id="572478"/>
    <lineage>
        <taxon>Archaea</taxon>
        <taxon>Thermoproteota</taxon>
        <taxon>Thermoprotei</taxon>
        <taxon>Thermoproteales</taxon>
        <taxon>Thermoproteaceae</taxon>
        <taxon>Vulcanisaeta</taxon>
    </lineage>
</organism>
<accession>E1QU49</accession>
<reference evidence="2" key="2">
    <citation type="journal article" date="2010" name="Stand. Genomic Sci.">
        <title>Complete genome sequence of Vulcanisaeta distributa type strain (IC-017T).</title>
        <authorList>
            <person name="Mavromatis K."/>
            <person name="Sikorski J."/>
            <person name="Pabst E."/>
            <person name="Teshima H."/>
            <person name="Lapidus A."/>
            <person name="Lucas S."/>
            <person name="Nolan M."/>
            <person name="Glavina Del Rio T."/>
            <person name="Cheng J."/>
            <person name="Bruce D."/>
            <person name="Goodwin L."/>
            <person name="Pitluck S."/>
            <person name="Liolios K."/>
            <person name="Ivanova N."/>
            <person name="Mikhailova N."/>
            <person name="Pati A."/>
            <person name="Chen A."/>
            <person name="Palaniappan K."/>
            <person name="Land M."/>
            <person name="Hauser L."/>
            <person name="Chang Y."/>
            <person name="Jeffries C."/>
            <person name="Rohde M."/>
            <person name="Spring S."/>
            <person name="Goker M."/>
            <person name="Wirth R."/>
            <person name="Woyke T."/>
            <person name="Bristow J."/>
            <person name="Eisen J."/>
            <person name="Markowitz V."/>
            <person name="Hugenholtz P."/>
            <person name="Klenk H."/>
            <person name="Kyrpides N."/>
        </authorList>
    </citation>
    <scope>NUCLEOTIDE SEQUENCE [LARGE SCALE GENOMIC DNA]</scope>
    <source>
        <strain evidence="2">DSM 14429 / JCM 11212 / NBRC 100878 / IC-017</strain>
    </source>
</reference>
<keyword evidence="2" id="KW-1185">Reference proteome</keyword>
<reference evidence="1 2" key="1">
    <citation type="journal article" date="2010" name="Stand. Genomic Sci.">
        <title>Complete genome sequence of Vulcanisaeta distributa type strain (IC-017).</title>
        <authorList>
            <person name="Mavromatis K."/>
            <person name="Sikorski J."/>
            <person name="Pabst E."/>
            <person name="Teshima H."/>
            <person name="Lapidus A."/>
            <person name="Lucas S."/>
            <person name="Nolan M."/>
            <person name="Glavina Del Rio T."/>
            <person name="Cheng J.F."/>
            <person name="Bruce D."/>
            <person name="Goodwin L."/>
            <person name="Pitluck S."/>
            <person name="Liolios K."/>
            <person name="Ivanova N."/>
            <person name="Mikhailova N."/>
            <person name="Pati A."/>
            <person name="Chen A."/>
            <person name="Palaniappan K."/>
            <person name="Land M."/>
            <person name="Hauser L."/>
            <person name="Chang Y.J."/>
            <person name="Jeffries C.D."/>
            <person name="Rohde M."/>
            <person name="Spring S."/>
            <person name="Goker M."/>
            <person name="Wirth R."/>
            <person name="Woyke T."/>
            <person name="Bristow J."/>
            <person name="Eisen J.A."/>
            <person name="Markowitz V."/>
            <person name="Hugenholtz P."/>
            <person name="Klenk H.P."/>
            <person name="Kyrpides N.C."/>
        </authorList>
    </citation>
    <scope>NUCLEOTIDE SEQUENCE [LARGE SCALE GENOMIC DNA]</scope>
    <source>
        <strain evidence="2">DSM 14429 / JCM 11212 / NBRC 100878 / IC-017</strain>
    </source>
</reference>
<dbReference type="EMBL" id="CP002100">
    <property type="protein sequence ID" value="ADN51043.1"/>
    <property type="molecule type" value="Genomic_DNA"/>
</dbReference>
<sequence length="139" mass="15910">MGISLVIYVSPDKKVVEKTLQTELKRIMLSELIDGEVIIGAAIIDSNGIPLIYHIPNTLTVKSLKNLLSLIEFVDHTAKINDDLLGPYQYLIIRFSNFKIAFFEMGSKGWLMVFVNPVWHVENVMSKIKQFMLKVQRMI</sequence>
<dbReference type="STRING" id="572478.Vdis_1665"/>
<evidence type="ECO:0000313" key="1">
    <source>
        <dbReference type="EMBL" id="ADN51043.1"/>
    </source>
</evidence>
<proteinExistence type="predicted"/>
<dbReference type="RefSeq" id="WP_013336768.1">
    <property type="nucleotide sequence ID" value="NC_014537.1"/>
</dbReference>
<evidence type="ECO:0000313" key="2">
    <source>
        <dbReference type="Proteomes" id="UP000006681"/>
    </source>
</evidence>
<dbReference type="Proteomes" id="UP000006681">
    <property type="component" value="Chromosome"/>
</dbReference>
<dbReference type="HOGENOM" id="CLU_1840665_0_0_2"/>
<gene>
    <name evidence="1" type="ordered locus">Vdis_1665</name>
</gene>
<dbReference type="eggNOG" id="arCOG05565">
    <property type="taxonomic scope" value="Archaea"/>
</dbReference>
<protein>
    <recommendedName>
        <fullName evidence="3">Roadblock/LAMTOR2 domain-containing protein</fullName>
    </recommendedName>
</protein>
<dbReference type="GeneID" id="9752605"/>